<proteinExistence type="predicted"/>
<comment type="caution">
    <text evidence="1">The sequence shown here is derived from an EMBL/GenBank/DDBJ whole genome shotgun (WGS) entry which is preliminary data.</text>
</comment>
<evidence type="ECO:0000313" key="1">
    <source>
        <dbReference type="EMBL" id="HGB25556.1"/>
    </source>
</evidence>
<protein>
    <submittedName>
        <fullName evidence="1">Uncharacterized protein</fullName>
    </submittedName>
</protein>
<sequence length="124" mass="13329">MVVSKLRVIDLGGAVYLVGSCAHVERLLELVEGLEHVGEDSCVARVRGSGEEVLRRLRELGVSGEELEVLSPKLDFSVKQGLKLCPVCSSPRLIPLGLLGVTPTLYVCSDCGYSGYIVLEVSLE</sequence>
<dbReference type="PROSITE" id="PS51257">
    <property type="entry name" value="PROKAR_LIPOPROTEIN"/>
    <property type="match status" value="1"/>
</dbReference>
<dbReference type="EMBL" id="DTIB01000104">
    <property type="protein sequence ID" value="HGB25556.1"/>
    <property type="molecule type" value="Genomic_DNA"/>
</dbReference>
<name>A0A7C3SLQ2_THEPE</name>
<dbReference type="AlphaFoldDB" id="A0A7C3SLQ2"/>
<gene>
    <name evidence="1" type="ORF">ENV88_05965</name>
</gene>
<reference evidence="1" key="1">
    <citation type="journal article" date="2020" name="mSystems">
        <title>Genome- and Community-Level Interaction Insights into Carbon Utilization and Element Cycling Functions of Hydrothermarchaeota in Hydrothermal Sediment.</title>
        <authorList>
            <person name="Zhou Z."/>
            <person name="Liu Y."/>
            <person name="Xu W."/>
            <person name="Pan J."/>
            <person name="Luo Z.H."/>
            <person name="Li M."/>
        </authorList>
    </citation>
    <scope>NUCLEOTIDE SEQUENCE [LARGE SCALE GENOMIC DNA]</scope>
    <source>
        <strain evidence="1">SpSt-8</strain>
    </source>
</reference>
<organism evidence="1">
    <name type="scientific">Thermofilum pendens</name>
    <dbReference type="NCBI Taxonomy" id="2269"/>
    <lineage>
        <taxon>Archaea</taxon>
        <taxon>Thermoproteota</taxon>
        <taxon>Thermoprotei</taxon>
        <taxon>Thermofilales</taxon>
        <taxon>Thermofilaceae</taxon>
        <taxon>Thermofilum</taxon>
    </lineage>
</organism>
<accession>A0A7C3SLQ2</accession>